<dbReference type="Pfam" id="PF13561">
    <property type="entry name" value="adh_short_C2"/>
    <property type="match status" value="1"/>
</dbReference>
<dbReference type="InterPro" id="IPR050259">
    <property type="entry name" value="SDR"/>
</dbReference>
<comment type="caution">
    <text evidence="3">The sequence shown here is derived from an EMBL/GenBank/DDBJ whole genome shotgun (WGS) entry which is preliminary data.</text>
</comment>
<name>A0A4Y7WPP5_9BACI</name>
<dbReference type="PROSITE" id="PS00061">
    <property type="entry name" value="ADH_SHORT"/>
    <property type="match status" value="1"/>
</dbReference>
<gene>
    <name evidence="3" type="ORF">E2L03_01525</name>
</gene>
<sequence length="237" mass="25743">MTNVLVTGATGAIGQAVCRSFQLEASNIYVHYFRNEQKAKDLCMSLKCDAIPVYADLKKNDGVSTLMDQLPNIPDIVVYCAGTSEPQLIQDVSASQLEETIALHLTSVMKLTQAVLPQMIHHQKGVITLITSIWGLEGASMESVYAAAKSGVHGFMKSIAKEVGRSKVRMNAVAPGAINSEMLSIYSEQERAELADDIPAGRLGRPEEVADAVWFLSQERSSYINGQILSVNGAWHC</sequence>
<evidence type="ECO:0000256" key="1">
    <source>
        <dbReference type="ARBA" id="ARBA00006484"/>
    </source>
</evidence>
<dbReference type="EMBL" id="SNUX01000001">
    <property type="protein sequence ID" value="TES50639.1"/>
    <property type="molecule type" value="Genomic_DNA"/>
</dbReference>
<evidence type="ECO:0000256" key="2">
    <source>
        <dbReference type="ARBA" id="ARBA00023002"/>
    </source>
</evidence>
<evidence type="ECO:0000313" key="3">
    <source>
        <dbReference type="EMBL" id="TES50639.1"/>
    </source>
</evidence>
<dbReference type="FunFam" id="3.40.50.720:FF:000173">
    <property type="entry name" value="3-oxoacyl-[acyl-carrier protein] reductase"/>
    <property type="match status" value="1"/>
</dbReference>
<proteinExistence type="inferred from homology"/>
<comment type="similarity">
    <text evidence="1">Belongs to the short-chain dehydrogenases/reductases (SDR) family.</text>
</comment>
<dbReference type="Gene3D" id="3.40.50.720">
    <property type="entry name" value="NAD(P)-binding Rossmann-like Domain"/>
    <property type="match status" value="1"/>
</dbReference>
<dbReference type="PANTHER" id="PTHR42879:SF2">
    <property type="entry name" value="3-OXOACYL-[ACYL-CARRIER-PROTEIN] REDUCTASE FABG"/>
    <property type="match status" value="1"/>
</dbReference>
<dbReference type="GO" id="GO:0032787">
    <property type="term" value="P:monocarboxylic acid metabolic process"/>
    <property type="evidence" value="ECO:0007669"/>
    <property type="project" value="UniProtKB-ARBA"/>
</dbReference>
<dbReference type="InterPro" id="IPR036291">
    <property type="entry name" value="NAD(P)-bd_dom_sf"/>
</dbReference>
<dbReference type="SUPFAM" id="SSF51735">
    <property type="entry name" value="NAD(P)-binding Rossmann-fold domains"/>
    <property type="match status" value="1"/>
</dbReference>
<accession>A0A4Y7WPP5</accession>
<reference evidence="3 4" key="1">
    <citation type="submission" date="2019-03" db="EMBL/GenBank/DDBJ databases">
        <authorList>
            <person name="Liu G."/>
        </authorList>
    </citation>
    <scope>NUCLEOTIDE SEQUENCE [LARGE SCALE GENOMIC DNA]</scope>
    <source>
        <strain evidence="3 4">DSM 19099</strain>
    </source>
</reference>
<keyword evidence="2" id="KW-0560">Oxidoreductase</keyword>
<evidence type="ECO:0000313" key="4">
    <source>
        <dbReference type="Proteomes" id="UP000298210"/>
    </source>
</evidence>
<dbReference type="GO" id="GO:0016491">
    <property type="term" value="F:oxidoreductase activity"/>
    <property type="evidence" value="ECO:0007669"/>
    <property type="project" value="UniProtKB-KW"/>
</dbReference>
<dbReference type="AlphaFoldDB" id="A0A4Y7WPP5"/>
<dbReference type="InterPro" id="IPR020904">
    <property type="entry name" value="Sc_DH/Rdtase_CS"/>
</dbReference>
<dbReference type="PRINTS" id="PR00081">
    <property type="entry name" value="GDHRDH"/>
</dbReference>
<protein>
    <submittedName>
        <fullName evidence="3">SDR family oxidoreductase</fullName>
    </submittedName>
</protein>
<dbReference type="PANTHER" id="PTHR42879">
    <property type="entry name" value="3-OXOACYL-(ACYL-CARRIER-PROTEIN) REDUCTASE"/>
    <property type="match status" value="1"/>
</dbReference>
<organism evidence="3 4">
    <name type="scientific">Shouchella lehensis</name>
    <dbReference type="NCBI Taxonomy" id="300825"/>
    <lineage>
        <taxon>Bacteria</taxon>
        <taxon>Bacillati</taxon>
        <taxon>Bacillota</taxon>
        <taxon>Bacilli</taxon>
        <taxon>Bacillales</taxon>
        <taxon>Bacillaceae</taxon>
        <taxon>Shouchella</taxon>
    </lineage>
</organism>
<dbReference type="Proteomes" id="UP000298210">
    <property type="component" value="Unassembled WGS sequence"/>
</dbReference>
<dbReference type="CDD" id="cd05233">
    <property type="entry name" value="SDR_c"/>
    <property type="match status" value="1"/>
</dbReference>
<dbReference type="InterPro" id="IPR002347">
    <property type="entry name" value="SDR_fam"/>
</dbReference>
<dbReference type="NCBIfam" id="NF047420">
    <property type="entry name" value="EF_P_mod_YmfI"/>
    <property type="match status" value="1"/>
</dbReference>
<dbReference type="RefSeq" id="WP_134258481.1">
    <property type="nucleotide sequence ID" value="NZ_LDIM01000012.1"/>
</dbReference>